<dbReference type="Proteomes" id="UP000198861">
    <property type="component" value="Unassembled WGS sequence"/>
</dbReference>
<evidence type="ECO:0000313" key="2">
    <source>
        <dbReference type="EMBL" id="SFB64713.1"/>
    </source>
</evidence>
<dbReference type="RefSeq" id="WP_090944125.1">
    <property type="nucleotide sequence ID" value="NZ_FOKJ01000167.1"/>
</dbReference>
<keyword evidence="4" id="KW-1185">Reference proteome</keyword>
<dbReference type="AlphaFoldDB" id="A0A1I4HP68"/>
<sequence length="68" mass="7551">MADSRQADKFVIRLPGGMRDRIGAAAVAQHTSMNSVIIQALESYLDGQEHQKILLEALSEKLERLEEA</sequence>
<organism evidence="3 5">
    <name type="scientific">Azotobacter beijerinckii</name>
    <dbReference type="NCBI Taxonomy" id="170623"/>
    <lineage>
        <taxon>Bacteria</taxon>
        <taxon>Pseudomonadati</taxon>
        <taxon>Pseudomonadota</taxon>
        <taxon>Gammaproteobacteria</taxon>
        <taxon>Pseudomonadales</taxon>
        <taxon>Pseudomonadaceae</taxon>
        <taxon>Azotobacter</taxon>
    </lineage>
</organism>
<evidence type="ECO:0000259" key="1">
    <source>
        <dbReference type="Pfam" id="PF03869"/>
    </source>
</evidence>
<evidence type="ECO:0000313" key="3">
    <source>
        <dbReference type="EMBL" id="SFL44078.1"/>
    </source>
</evidence>
<name>A0A1I4HP68_9GAMM</name>
<dbReference type="GO" id="GO:0006355">
    <property type="term" value="P:regulation of DNA-templated transcription"/>
    <property type="evidence" value="ECO:0007669"/>
    <property type="project" value="InterPro"/>
</dbReference>
<dbReference type="InterPro" id="IPR010985">
    <property type="entry name" value="Ribbon_hlx_hlx"/>
</dbReference>
<dbReference type="SUPFAM" id="SSF47598">
    <property type="entry name" value="Ribbon-helix-helix"/>
    <property type="match status" value="1"/>
</dbReference>
<evidence type="ECO:0000313" key="4">
    <source>
        <dbReference type="Proteomes" id="UP000198861"/>
    </source>
</evidence>
<dbReference type="Gene3D" id="1.10.1220.10">
    <property type="entry name" value="Met repressor-like"/>
    <property type="match status" value="1"/>
</dbReference>
<dbReference type="InterPro" id="IPR005569">
    <property type="entry name" value="Arc_DNA-bd_dom"/>
</dbReference>
<evidence type="ECO:0000313" key="5">
    <source>
        <dbReference type="Proteomes" id="UP000199579"/>
    </source>
</evidence>
<dbReference type="Pfam" id="PF03869">
    <property type="entry name" value="Arc"/>
    <property type="match status" value="1"/>
</dbReference>
<reference evidence="3 5" key="1">
    <citation type="submission" date="2016-10" db="EMBL/GenBank/DDBJ databases">
        <authorList>
            <person name="de Groot N.N."/>
        </authorList>
    </citation>
    <scope>NUCLEOTIDE SEQUENCE [LARGE SCALE GENOMIC DNA]</scope>
    <source>
        <strain evidence="3 5">DSM 381</strain>
    </source>
</reference>
<gene>
    <name evidence="2" type="ORF">SAMN04244571_04712</name>
    <name evidence="3" type="ORF">SAMN04244574_04314</name>
</gene>
<dbReference type="InterPro" id="IPR013321">
    <property type="entry name" value="Arc_rbn_hlx_hlx"/>
</dbReference>
<feature type="domain" description="Arc-like DNA binding" evidence="1">
    <location>
        <begin position="4"/>
        <end position="43"/>
    </location>
</feature>
<accession>A0A1I4HP68</accession>
<dbReference type="Proteomes" id="UP000199579">
    <property type="component" value="Unassembled WGS sequence"/>
</dbReference>
<dbReference type="EMBL" id="FOSX01000124">
    <property type="protein sequence ID" value="SFL44078.1"/>
    <property type="molecule type" value="Genomic_DNA"/>
</dbReference>
<proteinExistence type="predicted"/>
<dbReference type="EMBL" id="FOKJ01000167">
    <property type="protein sequence ID" value="SFB64713.1"/>
    <property type="molecule type" value="Genomic_DNA"/>
</dbReference>
<dbReference type="GO" id="GO:0003677">
    <property type="term" value="F:DNA binding"/>
    <property type="evidence" value="ECO:0007669"/>
    <property type="project" value="InterPro"/>
</dbReference>
<reference evidence="2 4" key="2">
    <citation type="submission" date="2016-10" db="EMBL/GenBank/DDBJ databases">
        <authorList>
            <person name="Varghese N."/>
            <person name="Submissions S."/>
        </authorList>
    </citation>
    <scope>NUCLEOTIDE SEQUENCE [LARGE SCALE GENOMIC DNA]</scope>
    <source>
        <strain evidence="2 4">DSM 282</strain>
    </source>
</reference>
<protein>
    <submittedName>
        <fullName evidence="3">Arc-like DNA binding domain-containing protein</fullName>
    </submittedName>
</protein>